<dbReference type="Proteomes" id="UP001431776">
    <property type="component" value="Unassembled WGS sequence"/>
</dbReference>
<dbReference type="Gene3D" id="1.20.1330.10">
    <property type="entry name" value="f41 fragment of flagellin, N-terminal domain"/>
    <property type="match status" value="1"/>
</dbReference>
<name>A0AAW6TRD2_9BACT</name>
<comment type="caution">
    <text evidence="2">The sequence shown here is derived from an EMBL/GenBank/DDBJ whole genome shotgun (WGS) entry which is preliminary data.</text>
</comment>
<dbReference type="NCBIfam" id="TIGR02550">
    <property type="entry name" value="flagell_flgL"/>
    <property type="match status" value="1"/>
</dbReference>
<evidence type="ECO:0000259" key="1">
    <source>
        <dbReference type="Pfam" id="PF00669"/>
    </source>
</evidence>
<dbReference type="GO" id="GO:0009424">
    <property type="term" value="C:bacterial-type flagellum hook"/>
    <property type="evidence" value="ECO:0007669"/>
    <property type="project" value="InterPro"/>
</dbReference>
<dbReference type="AlphaFoldDB" id="A0AAW6TRD2"/>
<dbReference type="SUPFAM" id="SSF64518">
    <property type="entry name" value="Phase 1 flagellin"/>
    <property type="match status" value="1"/>
</dbReference>
<dbReference type="RefSeq" id="WP_349243535.1">
    <property type="nucleotide sequence ID" value="NZ_JASCXX010000003.1"/>
</dbReference>
<evidence type="ECO:0000313" key="3">
    <source>
        <dbReference type="Proteomes" id="UP001431776"/>
    </source>
</evidence>
<sequence>MSGSLASIYSNVSYSLSLHAKAITQLQEQTSTGNRVNRASDSPSEAYRILGLNTQNRALEGFRENAVELIGTLEISSTIMESMASELSAVETLLTQIVGGVHDKEGQKRIADKINSTLEQLVSLANTKHANQYLFSGSSTNVAPYAIEYDQGRIVSVTYQGADNARRVDVAPAVDIEAYHVGDDIFRTNRRETPVFLGTTGVQAGTGTSNVRGDAWLTVEHDGTNYRVSIDDGATFVTVPAGGDPNQAITDSRTGHVLYVDTTAIQGTGVELVRVPGTYDVFGVLISLRDMLNNDRDVPTQELLSYLDACVDGVKEVRDLLIQVDVSTGSKVGFLNTMKDTLENMQFDTEDETVRLQEADIAQIAIDLSRREILYQMSLSVAGKLMSLSLLDFI</sequence>
<dbReference type="InterPro" id="IPR013384">
    <property type="entry name" value="Flagell_FlgL"/>
</dbReference>
<protein>
    <submittedName>
        <fullName evidence="2">Flagellar hook-associated protein FlgL</fullName>
    </submittedName>
</protein>
<dbReference type="GO" id="GO:0005198">
    <property type="term" value="F:structural molecule activity"/>
    <property type="evidence" value="ECO:0007669"/>
    <property type="project" value="InterPro"/>
</dbReference>
<dbReference type="InterPro" id="IPR001492">
    <property type="entry name" value="Flagellin"/>
</dbReference>
<dbReference type="GO" id="GO:0071973">
    <property type="term" value="P:bacterial-type flagellum-dependent cell motility"/>
    <property type="evidence" value="ECO:0007669"/>
    <property type="project" value="InterPro"/>
</dbReference>
<organism evidence="2 3">
    <name type="scientific">Anaerobaca lacustris</name>
    <dbReference type="NCBI Taxonomy" id="3044600"/>
    <lineage>
        <taxon>Bacteria</taxon>
        <taxon>Pseudomonadati</taxon>
        <taxon>Planctomycetota</taxon>
        <taxon>Phycisphaerae</taxon>
        <taxon>Sedimentisphaerales</taxon>
        <taxon>Anaerobacaceae</taxon>
        <taxon>Anaerobaca</taxon>
    </lineage>
</organism>
<dbReference type="Pfam" id="PF00669">
    <property type="entry name" value="Flagellin_N"/>
    <property type="match status" value="1"/>
</dbReference>
<proteinExistence type="predicted"/>
<feature type="domain" description="Flagellin N-terminal" evidence="1">
    <location>
        <begin position="9"/>
        <end position="140"/>
    </location>
</feature>
<gene>
    <name evidence="2" type="primary">flgL</name>
    <name evidence="2" type="ORF">QJ522_03625</name>
</gene>
<reference evidence="2" key="1">
    <citation type="submission" date="2023-05" db="EMBL/GenBank/DDBJ databases">
        <title>Anaerotaeda fermentans gen. nov., sp. nov., a novel anaerobic planctomycete of the new family within the order Sedimentisphaerales isolated from Taman Peninsula, Russia.</title>
        <authorList>
            <person name="Khomyakova M.A."/>
            <person name="Merkel A.Y."/>
            <person name="Slobodkin A.I."/>
        </authorList>
    </citation>
    <scope>NUCLEOTIDE SEQUENCE</scope>
    <source>
        <strain evidence="2">M17dextr</strain>
    </source>
</reference>
<dbReference type="InterPro" id="IPR001029">
    <property type="entry name" value="Flagellin_N"/>
</dbReference>
<accession>A0AAW6TRD2</accession>
<keyword evidence="2" id="KW-0966">Cell projection</keyword>
<keyword evidence="2" id="KW-0969">Cilium</keyword>
<evidence type="ECO:0000313" key="2">
    <source>
        <dbReference type="EMBL" id="MDI6448125.1"/>
    </source>
</evidence>
<keyword evidence="2" id="KW-0282">Flagellum</keyword>
<dbReference type="PANTHER" id="PTHR42792:SF1">
    <property type="entry name" value="FLAGELLAR HOOK-ASSOCIATED PROTEIN 3"/>
    <property type="match status" value="1"/>
</dbReference>
<dbReference type="EMBL" id="JASCXX010000003">
    <property type="protein sequence ID" value="MDI6448125.1"/>
    <property type="molecule type" value="Genomic_DNA"/>
</dbReference>
<keyword evidence="3" id="KW-1185">Reference proteome</keyword>
<dbReference type="PANTHER" id="PTHR42792">
    <property type="entry name" value="FLAGELLIN"/>
    <property type="match status" value="1"/>
</dbReference>